<sequence length="54" mass="5822">MAWCLLMLCGVLTGKSRLGAVFLSVSIGLLSYVGRHYLFTLGCVLFIKLALCIG</sequence>
<evidence type="ECO:0000313" key="1">
    <source>
        <dbReference type="EMBL" id="CEG20450.1"/>
    </source>
</evidence>
<dbReference type="EMBL" id="CCXQ01000014">
    <property type="protein sequence ID" value="CEG20450.1"/>
    <property type="molecule type" value="Genomic_DNA"/>
</dbReference>
<organism evidence="1 2">
    <name type="scientific">Anaplasma phagocytophilum</name>
    <name type="common">Ehrlichia phagocytophila</name>
    <dbReference type="NCBI Taxonomy" id="948"/>
    <lineage>
        <taxon>Bacteria</taxon>
        <taxon>Pseudomonadati</taxon>
        <taxon>Pseudomonadota</taxon>
        <taxon>Alphaproteobacteria</taxon>
        <taxon>Rickettsiales</taxon>
        <taxon>Anaplasmataceae</taxon>
        <taxon>Anaplasma</taxon>
        <taxon>phagocytophilum group</taxon>
    </lineage>
</organism>
<accession>A0A098EF71</accession>
<gene>
    <name evidence="1" type="ORF">ANAPHAGO_00634</name>
</gene>
<proteinExistence type="predicted"/>
<dbReference type="Proteomes" id="UP000055047">
    <property type="component" value="Unassembled WGS sequence"/>
</dbReference>
<reference evidence="1 2" key="1">
    <citation type="submission" date="2014-09" db="EMBL/GenBank/DDBJ databases">
        <authorList>
            <person name="Loux Valentin"/>
            <person name="Dugat Thibaut"/>
        </authorList>
    </citation>
    <scope>NUCLEOTIDE SEQUENCE [LARGE SCALE GENOMIC DNA]</scope>
    <source>
        <strain evidence="1 2">BOV-10_179</strain>
    </source>
</reference>
<name>A0A098EF71_ANAPH</name>
<protein>
    <submittedName>
        <fullName evidence="1">Uncharacterized protein</fullName>
    </submittedName>
</protein>
<dbReference type="AlphaFoldDB" id="A0A098EF71"/>
<evidence type="ECO:0000313" key="2">
    <source>
        <dbReference type="Proteomes" id="UP000055047"/>
    </source>
</evidence>